<accession>A0ABT7FF93</accession>
<dbReference type="EMBL" id="JASNJE010000013">
    <property type="protein sequence ID" value="MDK3073804.1"/>
    <property type="molecule type" value="Genomic_DNA"/>
</dbReference>
<organism evidence="1 2">
    <name type="scientific">Sedimentitalea xiamensis</name>
    <dbReference type="NCBI Taxonomy" id="3050037"/>
    <lineage>
        <taxon>Bacteria</taxon>
        <taxon>Pseudomonadati</taxon>
        <taxon>Pseudomonadota</taxon>
        <taxon>Alphaproteobacteria</taxon>
        <taxon>Rhodobacterales</taxon>
        <taxon>Paracoccaceae</taxon>
        <taxon>Sedimentitalea</taxon>
    </lineage>
</organism>
<evidence type="ECO:0000313" key="2">
    <source>
        <dbReference type="Proteomes" id="UP001227126"/>
    </source>
</evidence>
<keyword evidence="2" id="KW-1185">Reference proteome</keyword>
<evidence type="ECO:0000313" key="1">
    <source>
        <dbReference type="EMBL" id="MDK3073804.1"/>
    </source>
</evidence>
<comment type="caution">
    <text evidence="1">The sequence shown here is derived from an EMBL/GenBank/DDBJ whole genome shotgun (WGS) entry which is preliminary data.</text>
</comment>
<name>A0ABT7FF93_9RHOB</name>
<gene>
    <name evidence="1" type="ORF">QO034_11830</name>
</gene>
<dbReference type="Proteomes" id="UP001227126">
    <property type="component" value="Unassembled WGS sequence"/>
</dbReference>
<reference evidence="1 2" key="1">
    <citation type="submission" date="2023-05" db="EMBL/GenBank/DDBJ databases">
        <title>Sedimentitalea sp. nov. JM2-8.</title>
        <authorList>
            <person name="Huang J."/>
        </authorList>
    </citation>
    <scope>NUCLEOTIDE SEQUENCE [LARGE SCALE GENOMIC DNA]</scope>
    <source>
        <strain evidence="1 2">JM2-8</strain>
    </source>
</reference>
<sequence>MKFVAVKGDEIVQERFLPCDFPDLGMRERRLAMPLGATGFRRFYLSSRRSQYEDATTKLLPFSELVRRIDQVLTARARG</sequence>
<protein>
    <submittedName>
        <fullName evidence="1">Uncharacterized protein</fullName>
    </submittedName>
</protein>
<proteinExistence type="predicted"/>